<keyword evidence="1" id="KW-0175">Coiled coil</keyword>
<dbReference type="RefSeq" id="WP_051917946.1">
    <property type="nucleotide sequence ID" value="NZ_JDUO01000011.1"/>
</dbReference>
<name>A0A087BZU5_9BIFI</name>
<dbReference type="AlphaFoldDB" id="A0A087BZU5"/>
<evidence type="ECO:0000313" key="4">
    <source>
        <dbReference type="Proteomes" id="UP000029082"/>
    </source>
</evidence>
<feature type="region of interest" description="Disordered" evidence="2">
    <location>
        <begin position="1"/>
        <end position="49"/>
    </location>
</feature>
<dbReference type="Proteomes" id="UP000029082">
    <property type="component" value="Unassembled WGS sequence"/>
</dbReference>
<proteinExistence type="predicted"/>
<accession>A0A087BZU5</accession>
<evidence type="ECO:0000256" key="2">
    <source>
        <dbReference type="SAM" id="MobiDB-lite"/>
    </source>
</evidence>
<evidence type="ECO:0008006" key="5">
    <source>
        <dbReference type="Google" id="ProtNLM"/>
    </source>
</evidence>
<evidence type="ECO:0000256" key="1">
    <source>
        <dbReference type="SAM" id="Coils"/>
    </source>
</evidence>
<sequence>MFKFRNHIRTVVTTDSTAGGGDAGQQDPDKQPDEKKSDESKDFSRALSKRAAEIESKYSDYADLKAKAVKYDEAQEAAKTEAQKLQDRLAKAEEERDALKAAAEHGKLVDSICEETGLDRKVVSMLSGDGKTLAANAKTIQEIIGKQKTDNQKKQGRPLAVPTNRGNDTVTTAKQLLSQAYAEK</sequence>
<organism evidence="3 4">
    <name type="scientific">Bifidobacterium mongoliense DSM 21395</name>
    <dbReference type="NCBI Taxonomy" id="1437603"/>
    <lineage>
        <taxon>Bacteria</taxon>
        <taxon>Bacillati</taxon>
        <taxon>Actinomycetota</taxon>
        <taxon>Actinomycetes</taxon>
        <taxon>Bifidobacteriales</taxon>
        <taxon>Bifidobacteriaceae</taxon>
        <taxon>Bifidobacterium</taxon>
    </lineage>
</organism>
<dbReference type="STRING" id="1437603.GCA_000771525_00348"/>
<feature type="compositionally biased region" description="Basic and acidic residues" evidence="2">
    <location>
        <begin position="27"/>
        <end position="49"/>
    </location>
</feature>
<reference evidence="3 4" key="1">
    <citation type="submission" date="2014-03" db="EMBL/GenBank/DDBJ databases">
        <title>Genomics of Bifidobacteria.</title>
        <authorList>
            <person name="Ventura M."/>
            <person name="Milani C."/>
            <person name="Lugli G.A."/>
        </authorList>
    </citation>
    <scope>NUCLEOTIDE SEQUENCE [LARGE SCALE GENOMIC DNA]</scope>
    <source>
        <strain evidence="3 4">DSM 21395</strain>
    </source>
</reference>
<evidence type="ECO:0000313" key="3">
    <source>
        <dbReference type="EMBL" id="KFI76545.1"/>
    </source>
</evidence>
<feature type="coiled-coil region" evidence="1">
    <location>
        <begin position="68"/>
        <end position="102"/>
    </location>
</feature>
<dbReference type="OrthoDB" id="3231140at2"/>
<keyword evidence="4" id="KW-1185">Reference proteome</keyword>
<gene>
    <name evidence="3" type="ORF">BMON_1142</name>
</gene>
<feature type="region of interest" description="Disordered" evidence="2">
    <location>
        <begin position="145"/>
        <end position="171"/>
    </location>
</feature>
<protein>
    <recommendedName>
        <fullName evidence="5">DUF4355 domain-containing protein</fullName>
    </recommendedName>
</protein>
<dbReference type="eggNOG" id="ENOG5031YK1">
    <property type="taxonomic scope" value="Bacteria"/>
</dbReference>
<comment type="caution">
    <text evidence="3">The sequence shown here is derived from an EMBL/GenBank/DDBJ whole genome shotgun (WGS) entry which is preliminary data.</text>
</comment>
<dbReference type="EMBL" id="JGZE01000013">
    <property type="protein sequence ID" value="KFI76545.1"/>
    <property type="molecule type" value="Genomic_DNA"/>
</dbReference>
<dbReference type="GeneID" id="93095241"/>